<reference evidence="1" key="1">
    <citation type="submission" date="2023-06" db="EMBL/GenBank/DDBJ databases">
        <title>Draft Genome Sequences of Representative Paenibacillus Polymyxa, Bacillus cereus, Fictibacillus sp., and Brevibacillus agri Strains Isolated from Amazonian Dark Earth.</title>
        <authorList>
            <person name="Pellegrinetti T.A."/>
            <person name="Cunha I.C.M."/>
            <person name="Chaves M.G."/>
            <person name="Freitas A.S."/>
            <person name="Silva A.V.R."/>
            <person name="Tsai S.M."/>
            <person name="Mendes L.W."/>
        </authorList>
    </citation>
    <scope>NUCLEOTIDE SEQUENCE</scope>
    <source>
        <strain evidence="1">CENA-BCM004</strain>
    </source>
</reference>
<comment type="caution">
    <text evidence="1">The sequence shown here is derived from an EMBL/GenBank/DDBJ whole genome shotgun (WGS) entry which is preliminary data.</text>
</comment>
<evidence type="ECO:0000313" key="2">
    <source>
        <dbReference type="Proteomes" id="UP001168694"/>
    </source>
</evidence>
<gene>
    <name evidence="1" type="ORF">QYF49_19455</name>
</gene>
<dbReference type="EMBL" id="JAUHLN010000004">
    <property type="protein sequence ID" value="MDN4075150.1"/>
    <property type="molecule type" value="Genomic_DNA"/>
</dbReference>
<protein>
    <submittedName>
        <fullName evidence="1">Uncharacterized protein</fullName>
    </submittedName>
</protein>
<sequence>MKVHIVNGDITGNKLKPLDGEVIVWREMYDLGPVSADMDEKKVKNRAEFFERKLGVPAEIFLQNSVGRKAGWVNSQRRRRLLSGLSMTDTTKPC</sequence>
<organism evidence="1 2">
    <name type="scientific">Fictibacillus terranigra</name>
    <dbReference type="NCBI Taxonomy" id="3058424"/>
    <lineage>
        <taxon>Bacteria</taxon>
        <taxon>Bacillati</taxon>
        <taxon>Bacillota</taxon>
        <taxon>Bacilli</taxon>
        <taxon>Bacillales</taxon>
        <taxon>Fictibacillaceae</taxon>
        <taxon>Fictibacillus</taxon>
    </lineage>
</organism>
<name>A0ABT8EB51_9BACL</name>
<dbReference type="Proteomes" id="UP001168694">
    <property type="component" value="Unassembled WGS sequence"/>
</dbReference>
<accession>A0ABT8EB51</accession>
<keyword evidence="2" id="KW-1185">Reference proteome</keyword>
<proteinExistence type="predicted"/>
<evidence type="ECO:0000313" key="1">
    <source>
        <dbReference type="EMBL" id="MDN4075150.1"/>
    </source>
</evidence>
<dbReference type="RefSeq" id="WP_290401255.1">
    <property type="nucleotide sequence ID" value="NZ_JAUHLN010000004.1"/>
</dbReference>